<gene>
    <name evidence="2" type="ORF">EYB31_01905</name>
</gene>
<reference evidence="2 3" key="1">
    <citation type="submission" date="2019-02" db="EMBL/GenBank/DDBJ databases">
        <title>Paenibacillus sp. nov., isolated from surface-sterilized tissue of Thalictrum simplex L.</title>
        <authorList>
            <person name="Tuo L."/>
        </authorList>
    </citation>
    <scope>NUCLEOTIDE SEQUENCE [LARGE SCALE GENOMIC DNA]</scope>
    <source>
        <strain evidence="2 3">N2SHLJ1</strain>
    </source>
</reference>
<feature type="compositionally biased region" description="Pro residues" evidence="1">
    <location>
        <begin position="1228"/>
        <end position="1247"/>
    </location>
</feature>
<comment type="caution">
    <text evidence="2">The sequence shown here is derived from an EMBL/GenBank/DDBJ whole genome shotgun (WGS) entry which is preliminary data.</text>
</comment>
<organism evidence="2 3">
    <name type="scientific">Paenibacillus thalictri</name>
    <dbReference type="NCBI Taxonomy" id="2527873"/>
    <lineage>
        <taxon>Bacteria</taxon>
        <taxon>Bacillati</taxon>
        <taxon>Bacillota</taxon>
        <taxon>Bacilli</taxon>
        <taxon>Bacillales</taxon>
        <taxon>Paenibacillaceae</taxon>
        <taxon>Paenibacillus</taxon>
    </lineage>
</organism>
<feature type="region of interest" description="Disordered" evidence="1">
    <location>
        <begin position="271"/>
        <end position="295"/>
    </location>
</feature>
<protein>
    <submittedName>
        <fullName evidence="2">Uncharacterized protein</fullName>
    </submittedName>
</protein>
<evidence type="ECO:0000313" key="3">
    <source>
        <dbReference type="Proteomes" id="UP000293142"/>
    </source>
</evidence>
<dbReference type="Proteomes" id="UP000293142">
    <property type="component" value="Unassembled WGS sequence"/>
</dbReference>
<feature type="compositionally biased region" description="Low complexity" evidence="1">
    <location>
        <begin position="271"/>
        <end position="291"/>
    </location>
</feature>
<keyword evidence="3" id="KW-1185">Reference proteome</keyword>
<sequence length="1368" mass="137596">MDVIVDISNPSSDPVNGVNVTGNVVTLSNPLVIYRVIGTTNTYKLVLAGAVNVILDQVSITTSTANAPISVSSSDVLMRLVGDSRLESTGGSATLGKAGLEILQGASLTLEEDTDTPGGTLTAIGGFGSSGIGSSINSKGGNLTITSGVITAIGYTTTVAARFSGAGIGAGASTLAAGSSFGTIVIDGGIVNATGGNVASNGGAGIGSGHASVGSSVVTGIVINGGKVTAKGGDFTTNFSGAGIGSACAGANAVSRVESITIGGADTEVTATGGSASGATGSSSGSGIGSSWPTAANGESSVGDITIDAGVIIATGGTVVNFTGSGIGAAGTRFAAISSVGNILISSGTITAIGGNSITSVDSNGGSGIGSGFANGGGTSSAGSITILGGDITAAASPLRQGGAGIGAGSAQGADSTSMVQDITISNANVIATGSANGAGIGTGGVVRLATSNVLVKTGVISITNGTTVAVGLANSPGIGPGTAAANSTCTVASILISGGTVEARGSTNTFNTPGGAGIGTGYGVGGTSSVGNIEITDGAVITEASSGFSGAGIGTGGATNQGEARGIAIVDKIIIQQSHIILASSGGDPVNDSGVGIGAAYALRGAISRVNALEITDSTLDRVFGSLNSAAIGSGRADFDQSQSSVGSITISNSTFGDVVGGNFGAGIGTGNGMEGNVASMIGTFQGADLVNDWKNWSLGDITITNSTFNSIAAFPFLDTQASIIGGTGIGSGATAARSVVSTTNGISKIGNILLDGVMVSSITGGRGAPGIGAGYSTNGGESHVNSIVLRNSTIEAVKGGMFKNGDVFEFDKGPGIGTGYANDFRIAESPVQYDFGGTSTIDSIRIENTQIGGAFGGNEAPGIGASFTENKDPANAGLIENKSHIQSIHIVSNSVVTAYAGIDANGIGISEVAYSRRTPADAADRSIKGSSNVDTLEIDNTTHVVAYAINFTGIWTGLPNSVFFDASPPISGTFVDNTFNQRDQLWTGLINDDVTMTENQWLASGGIVNTGNAPANIINATFYKGRVTDGINGINRIDTSEELVVTSQGATDGVDVSIPPLYKYVAFTGEDSSYFLILNGGTYQNKKLVDRHTTLNFSSEPTALANIISETVLRLKVLQFQLFVTYFANTQSVNRAALTSGSVPVDHNVYINDNYVMVQNNPNNMVLQDFNFFGWSLNDNGTGTGEKYQYVADPPSERKTVITGNDGLGIQSDQNLYAIWNKKEPPIPPQPPTPPQPPSPPQPPPIVIIDVNPPIIPPGGETVVTITVQNIANIPIEKNLLIHLPRGFKHLPQSLIVRNRPLLMRILNGADINLGINMPGEIDIVRFRLVAPLISFLEQHMIRSILHTKLGNVTTTAHITIEEHEE</sequence>
<accession>A0A4Q9E2B5</accession>
<dbReference type="RefSeq" id="WP_131011558.1">
    <property type="nucleotide sequence ID" value="NZ_SIRE01000002.1"/>
</dbReference>
<feature type="region of interest" description="Disordered" evidence="1">
    <location>
        <begin position="1224"/>
        <end position="1247"/>
    </location>
</feature>
<dbReference type="EMBL" id="SIRE01000002">
    <property type="protein sequence ID" value="TBL81771.1"/>
    <property type="molecule type" value="Genomic_DNA"/>
</dbReference>
<name>A0A4Q9E2B5_9BACL</name>
<evidence type="ECO:0000256" key="1">
    <source>
        <dbReference type="SAM" id="MobiDB-lite"/>
    </source>
</evidence>
<dbReference type="OrthoDB" id="2486800at2"/>
<proteinExistence type="predicted"/>
<evidence type="ECO:0000313" key="2">
    <source>
        <dbReference type="EMBL" id="TBL81771.1"/>
    </source>
</evidence>